<name>A0A6V7LX22_9HYME</name>
<feature type="domain" description="CCHC-type" evidence="3">
    <location>
        <begin position="191"/>
        <end position="206"/>
    </location>
</feature>
<dbReference type="SMART" id="SM00343">
    <property type="entry name" value="ZnF_C2HC"/>
    <property type="match status" value="1"/>
</dbReference>
<accession>A0A6V7LX22</accession>
<dbReference type="EMBL" id="CADCXW020000345">
    <property type="protein sequence ID" value="CAD1580745.1"/>
    <property type="molecule type" value="Genomic_DNA"/>
</dbReference>
<dbReference type="PROSITE" id="PS50158">
    <property type="entry name" value="ZF_CCHC"/>
    <property type="match status" value="1"/>
</dbReference>
<dbReference type="InterPro" id="IPR036875">
    <property type="entry name" value="Znf_CCHC_sf"/>
</dbReference>
<evidence type="ECO:0000256" key="1">
    <source>
        <dbReference type="PROSITE-ProRule" id="PRU00047"/>
    </source>
</evidence>
<keyword evidence="1" id="KW-0862">Zinc</keyword>
<feature type="compositionally biased region" description="Polar residues" evidence="2">
    <location>
        <begin position="381"/>
        <end position="398"/>
    </location>
</feature>
<dbReference type="AlphaFoldDB" id="A0A6V7LX22"/>
<dbReference type="SUPFAM" id="SSF57756">
    <property type="entry name" value="Retrovirus zinc finger-like domains"/>
    <property type="match status" value="1"/>
</dbReference>
<evidence type="ECO:0000313" key="4">
    <source>
        <dbReference type="EMBL" id="CAD1580745.1"/>
    </source>
</evidence>
<evidence type="ECO:0000259" key="3">
    <source>
        <dbReference type="PROSITE" id="PS50158"/>
    </source>
</evidence>
<proteinExistence type="predicted"/>
<dbReference type="Gene3D" id="4.10.60.10">
    <property type="entry name" value="Zinc finger, CCHC-type"/>
    <property type="match status" value="1"/>
</dbReference>
<sequence length="420" mass="47091">MSNTQPSSSINVSYSQIAQQGDLPKKDQAIILEAIDGFTSRDYALALGKVVNPAEMISIAHISNKRIMILLSNKNLVEKLTEKETKIDIKGTEIVIHSYISKTKRVILSNVFPWIPASLIENKLIEHGITLASPIAPVRAGINDVGFTHLVCNRRQVEIPMSDVTKLPEKFSVHHDSIDYWIFASADSVVCFVCKKKGHLARHCPEANPPATLPLNNQTLINDVNIQNVNISDSHSKENSSINDEMEIEMEMVNKEKRNRSEASLSTNCNTPLKKKIEISPSDNNSGFSLPEFKDKINEQLTLAKTHIEEHKDNYPVSFEQLETFLVRSHCCQDPTSVALSFTQDVDGLKTMMTNVYKFLNDRAMKKRFAKITKKLFYQPPSSQSTDKLVSLNTSDTEQTPRDPIPTLDIFESSDSDSSL</sequence>
<evidence type="ECO:0000256" key="2">
    <source>
        <dbReference type="SAM" id="MobiDB-lite"/>
    </source>
</evidence>
<feature type="region of interest" description="Disordered" evidence="2">
    <location>
        <begin position="381"/>
        <end position="420"/>
    </location>
</feature>
<protein>
    <recommendedName>
        <fullName evidence="3">CCHC-type domain-containing protein</fullName>
    </recommendedName>
</protein>
<dbReference type="InterPro" id="IPR001878">
    <property type="entry name" value="Znf_CCHC"/>
</dbReference>
<keyword evidence="1" id="KW-0863">Zinc-finger</keyword>
<dbReference type="GO" id="GO:0003676">
    <property type="term" value="F:nucleic acid binding"/>
    <property type="evidence" value="ECO:0007669"/>
    <property type="project" value="InterPro"/>
</dbReference>
<reference evidence="4" key="1">
    <citation type="submission" date="2020-07" db="EMBL/GenBank/DDBJ databases">
        <authorList>
            <person name="Ferguson B K."/>
        </authorList>
    </citation>
    <scope>NUCLEOTIDE SEQUENCE</scope>
    <source>
        <strain evidence="4">L06</strain>
    </source>
</reference>
<gene>
    <name evidence="4" type="ORF">BBRV_LOCUS117846</name>
</gene>
<organism evidence="4">
    <name type="scientific">Bracon brevicornis</name>
    <dbReference type="NCBI Taxonomy" id="1563983"/>
    <lineage>
        <taxon>Eukaryota</taxon>
        <taxon>Metazoa</taxon>
        <taxon>Ecdysozoa</taxon>
        <taxon>Arthropoda</taxon>
        <taxon>Hexapoda</taxon>
        <taxon>Insecta</taxon>
        <taxon>Pterygota</taxon>
        <taxon>Neoptera</taxon>
        <taxon>Endopterygota</taxon>
        <taxon>Hymenoptera</taxon>
        <taxon>Apocrita</taxon>
        <taxon>Ichneumonoidea</taxon>
        <taxon>Braconidae</taxon>
        <taxon>Braconinae</taxon>
        <taxon>Bracon</taxon>
    </lineage>
</organism>
<keyword evidence="1" id="KW-0479">Metal-binding</keyword>
<dbReference type="GO" id="GO:0008270">
    <property type="term" value="F:zinc ion binding"/>
    <property type="evidence" value="ECO:0007669"/>
    <property type="project" value="UniProtKB-KW"/>
</dbReference>